<keyword evidence="5 6" id="KW-0949">S-adenosyl-L-methionine</keyword>
<evidence type="ECO:0000256" key="3">
    <source>
        <dbReference type="ARBA" id="ARBA00022603"/>
    </source>
</evidence>
<dbReference type="PANTHER" id="PTHR43619">
    <property type="entry name" value="S-ADENOSYL-L-METHIONINE-DEPENDENT METHYLTRANSFERASE YKTD-RELATED"/>
    <property type="match status" value="1"/>
</dbReference>
<dbReference type="Pfam" id="PF04072">
    <property type="entry name" value="LCM"/>
    <property type="match status" value="1"/>
</dbReference>
<evidence type="ECO:0000313" key="7">
    <source>
        <dbReference type="EMBL" id="SUD48323.1"/>
    </source>
</evidence>
<dbReference type="AlphaFoldDB" id="A0A379JK09"/>
<dbReference type="STRING" id="1406858.GCA_000710895_03527"/>
<dbReference type="InterPro" id="IPR007213">
    <property type="entry name" value="Ppm1/Ppm2/Tcmp"/>
</dbReference>
<proteinExistence type="inferred from homology"/>
<dbReference type="EC" id="2.1.1.-" evidence="6"/>
<keyword evidence="4 7" id="KW-0808">Transferase</keyword>
<dbReference type="InterPro" id="IPR011610">
    <property type="entry name" value="SAM_mthyl_Trfase_ML2640-like"/>
</dbReference>
<dbReference type="Proteomes" id="UP000255467">
    <property type="component" value="Unassembled WGS sequence"/>
</dbReference>
<accession>A0A379JK09</accession>
<reference evidence="7 8" key="1">
    <citation type="submission" date="2018-06" db="EMBL/GenBank/DDBJ databases">
        <authorList>
            <consortium name="Pathogen Informatics"/>
            <person name="Doyle S."/>
        </authorList>
    </citation>
    <scope>NUCLEOTIDE SEQUENCE [LARGE SCALE GENOMIC DNA]</scope>
    <source>
        <strain evidence="7 8">NCTC1934</strain>
    </source>
</reference>
<protein>
    <recommendedName>
        <fullName evidence="6">S-adenosyl-L-methionine-dependent methyltransferase</fullName>
        <ecNumber evidence="6">2.1.1.-</ecNumber>
    </recommendedName>
</protein>
<dbReference type="RefSeq" id="WP_039812821.1">
    <property type="nucleotide sequence ID" value="NZ_UGRY01000004.1"/>
</dbReference>
<evidence type="ECO:0000313" key="8">
    <source>
        <dbReference type="Proteomes" id="UP000255467"/>
    </source>
</evidence>
<dbReference type="EMBL" id="UGRY01000004">
    <property type="protein sequence ID" value="SUD48323.1"/>
    <property type="molecule type" value="Genomic_DNA"/>
</dbReference>
<keyword evidence="8" id="KW-1185">Reference proteome</keyword>
<dbReference type="GO" id="GO:0008168">
    <property type="term" value="F:methyltransferase activity"/>
    <property type="evidence" value="ECO:0007669"/>
    <property type="project" value="UniProtKB-UniRule"/>
</dbReference>
<dbReference type="PANTHER" id="PTHR43619:SF2">
    <property type="entry name" value="S-ADENOSYL-L-METHIONINE-DEPENDENT METHYLTRANSFERASES SUPERFAMILY PROTEIN"/>
    <property type="match status" value="1"/>
</dbReference>
<sequence>MRTDDDNWDITESVGATALGVAAMRAAESRRPDALFHDPYAEVLVTAVDSPVWQRMGRGDYEDSVAEALTQLWSFVVARTLYFDEYFRAAADAGIRQFVIVAAGLDARAYRLEYPAGTTVFEIDQPKVLEFKAKTLAAYDGELTVRRRTVAADLRQDWPKALRDSGFDPARPTAWLAEGLLRYLPADAQDRLLGDIVALSVPGSRVALNMSGERSERAYALDRERTRFMAEQGVHVDVHQLWYPFEGRNHPVDWFRQRGWVVTPGDPREVLARHRRDVDSELTADEMARHILMTAIHP</sequence>
<comment type="function">
    <text evidence="1 6">Exhibits S-adenosyl-L-methionine-dependent methyltransferase activity.</text>
</comment>
<comment type="similarity">
    <text evidence="2 6">Belongs to the UPF0677 family.</text>
</comment>
<evidence type="ECO:0000256" key="4">
    <source>
        <dbReference type="ARBA" id="ARBA00022679"/>
    </source>
</evidence>
<keyword evidence="3 6" id="KW-0489">Methyltransferase</keyword>
<dbReference type="InterPro" id="IPR029063">
    <property type="entry name" value="SAM-dependent_MTases_sf"/>
</dbReference>
<dbReference type="Gene3D" id="3.40.50.150">
    <property type="entry name" value="Vaccinia Virus protein VP39"/>
    <property type="match status" value="1"/>
</dbReference>
<name>A0A379JK09_9NOCA</name>
<dbReference type="NCBIfam" id="TIGR00027">
    <property type="entry name" value="mthyl_TIGR00027"/>
    <property type="match status" value="1"/>
</dbReference>
<evidence type="ECO:0000256" key="6">
    <source>
        <dbReference type="RuleBase" id="RU362030"/>
    </source>
</evidence>
<evidence type="ECO:0000256" key="2">
    <source>
        <dbReference type="ARBA" id="ARBA00008138"/>
    </source>
</evidence>
<evidence type="ECO:0000256" key="1">
    <source>
        <dbReference type="ARBA" id="ARBA00003907"/>
    </source>
</evidence>
<dbReference type="GO" id="GO:0032259">
    <property type="term" value="P:methylation"/>
    <property type="evidence" value="ECO:0007669"/>
    <property type="project" value="UniProtKB-KW"/>
</dbReference>
<organism evidence="7 8">
    <name type="scientific">Nocardia otitidiscaviarum</name>
    <dbReference type="NCBI Taxonomy" id="1823"/>
    <lineage>
        <taxon>Bacteria</taxon>
        <taxon>Bacillati</taxon>
        <taxon>Actinomycetota</taxon>
        <taxon>Actinomycetes</taxon>
        <taxon>Mycobacteriales</taxon>
        <taxon>Nocardiaceae</taxon>
        <taxon>Nocardia</taxon>
    </lineage>
</organism>
<gene>
    <name evidence="7" type="ORF">NCTC1934_05654</name>
</gene>
<dbReference type="SUPFAM" id="SSF53335">
    <property type="entry name" value="S-adenosyl-L-methionine-dependent methyltransferases"/>
    <property type="match status" value="1"/>
</dbReference>
<evidence type="ECO:0000256" key="5">
    <source>
        <dbReference type="ARBA" id="ARBA00022691"/>
    </source>
</evidence>